<dbReference type="OrthoDB" id="671439at2759"/>
<comment type="caution">
    <text evidence="4">The sequence shown here is derived from an EMBL/GenBank/DDBJ whole genome shotgun (WGS) entry which is preliminary data.</text>
</comment>
<organism evidence="4 5">
    <name type="scientific">Coemansia guatemalensis</name>
    <dbReference type="NCBI Taxonomy" id="2761395"/>
    <lineage>
        <taxon>Eukaryota</taxon>
        <taxon>Fungi</taxon>
        <taxon>Fungi incertae sedis</taxon>
        <taxon>Zoopagomycota</taxon>
        <taxon>Kickxellomycotina</taxon>
        <taxon>Kickxellomycetes</taxon>
        <taxon>Kickxellales</taxon>
        <taxon>Kickxellaceae</taxon>
        <taxon>Coemansia</taxon>
    </lineage>
</organism>
<evidence type="ECO:0000256" key="2">
    <source>
        <dbReference type="SAM" id="Phobius"/>
    </source>
</evidence>
<keyword evidence="2" id="KW-1133">Transmembrane helix</keyword>
<feature type="compositionally biased region" description="Polar residues" evidence="1">
    <location>
        <begin position="259"/>
        <end position="270"/>
    </location>
</feature>
<proteinExistence type="predicted"/>
<evidence type="ECO:0000313" key="5">
    <source>
        <dbReference type="Proteomes" id="UP001140094"/>
    </source>
</evidence>
<feature type="compositionally biased region" description="Basic and acidic residues" evidence="1">
    <location>
        <begin position="271"/>
        <end position="282"/>
    </location>
</feature>
<evidence type="ECO:0000313" key="4">
    <source>
        <dbReference type="EMBL" id="KAJ2799096.1"/>
    </source>
</evidence>
<keyword evidence="2" id="KW-0472">Membrane</keyword>
<keyword evidence="5" id="KW-1185">Reference proteome</keyword>
<dbReference type="EMBL" id="JANBUO010001249">
    <property type="protein sequence ID" value="KAJ2799096.1"/>
    <property type="molecule type" value="Genomic_DNA"/>
</dbReference>
<dbReference type="Proteomes" id="UP001140094">
    <property type="component" value="Unassembled WGS sequence"/>
</dbReference>
<dbReference type="PANTHER" id="PTHR14209:SF19">
    <property type="entry name" value="ISOAMYL ACETATE-HYDROLYZING ESTERASE 1 HOMOLOG"/>
    <property type="match status" value="1"/>
</dbReference>
<name>A0A9W8HXC9_9FUNG</name>
<dbReference type="PANTHER" id="PTHR14209">
    <property type="entry name" value="ISOAMYL ACETATE-HYDROLYZING ESTERASE 1"/>
    <property type="match status" value="1"/>
</dbReference>
<protein>
    <submittedName>
        <fullName evidence="4">Isoamyl acetate-hydrolyzing esterase</fullName>
    </submittedName>
</protein>
<feature type="domain" description="SGNH hydrolase-type esterase" evidence="3">
    <location>
        <begin position="56"/>
        <end position="313"/>
    </location>
</feature>
<gene>
    <name evidence="4" type="primary">IAH1_1</name>
    <name evidence="4" type="ORF">H4R20_004566</name>
</gene>
<dbReference type="SUPFAM" id="SSF52266">
    <property type="entry name" value="SGNH hydrolase"/>
    <property type="match status" value="1"/>
</dbReference>
<dbReference type="InterPro" id="IPR045136">
    <property type="entry name" value="Iah1-like"/>
</dbReference>
<dbReference type="InterPro" id="IPR036514">
    <property type="entry name" value="SGNH_hydro_sf"/>
</dbReference>
<evidence type="ECO:0000259" key="3">
    <source>
        <dbReference type="Pfam" id="PF13472"/>
    </source>
</evidence>
<dbReference type="AlphaFoldDB" id="A0A9W8HXC9"/>
<dbReference type="Pfam" id="PF13472">
    <property type="entry name" value="Lipase_GDSL_2"/>
    <property type="match status" value="1"/>
</dbReference>
<feature type="transmembrane region" description="Helical" evidence="2">
    <location>
        <begin position="12"/>
        <end position="31"/>
    </location>
</feature>
<sequence>MRFQHLCGRFTLRTSAAAAALIILSAVYLYAQMYRTSSSPHVVAPAVYPMYDTLLAFGDSITQFGSNPRINGFVGELASYYSRRMDVLNRGISGYNTRQALAVVDQVFPKTVLPRKHITSKILEPLGRWPHRDDTFPGTAKGPRLCLIFFGANDASLPFARQHIPLDEFSDNLRQMVTSLHDPSSVYYSPDTHILLITPPPVGDRMWEKDCKKHKIRVDRKNAVTKTYADAVKMVAKESGLPYVDLWTAIEFMVHNNRTDSAPTSSSTQDNEYKTADSKETAKSNGTATDSPEDGYKEYLSDGLHLNAKGNKLLFYLIVGKIRSNWPYLNP</sequence>
<evidence type="ECO:0000256" key="1">
    <source>
        <dbReference type="SAM" id="MobiDB-lite"/>
    </source>
</evidence>
<accession>A0A9W8HXC9</accession>
<dbReference type="CDD" id="cd01838">
    <property type="entry name" value="Isoamyl_acetate_hydrolase_like"/>
    <property type="match status" value="1"/>
</dbReference>
<dbReference type="InterPro" id="IPR013830">
    <property type="entry name" value="SGNH_hydro"/>
</dbReference>
<feature type="region of interest" description="Disordered" evidence="1">
    <location>
        <begin position="258"/>
        <end position="294"/>
    </location>
</feature>
<dbReference type="Gene3D" id="3.40.50.1110">
    <property type="entry name" value="SGNH hydrolase"/>
    <property type="match status" value="1"/>
</dbReference>
<reference evidence="4" key="1">
    <citation type="submission" date="2022-07" db="EMBL/GenBank/DDBJ databases">
        <title>Phylogenomic reconstructions and comparative analyses of Kickxellomycotina fungi.</title>
        <authorList>
            <person name="Reynolds N.K."/>
            <person name="Stajich J.E."/>
            <person name="Barry K."/>
            <person name="Grigoriev I.V."/>
            <person name="Crous P."/>
            <person name="Smith M.E."/>
        </authorList>
    </citation>
    <scope>NUCLEOTIDE SEQUENCE</scope>
    <source>
        <strain evidence="4">NRRL 1565</strain>
    </source>
</reference>
<keyword evidence="2" id="KW-0812">Transmembrane</keyword>